<dbReference type="InterPro" id="IPR018289">
    <property type="entry name" value="MULE_transposase_dom"/>
</dbReference>
<accession>A0A1S4D2T1</accession>
<dbReference type="PANTHER" id="PTHR31973:SF192">
    <property type="entry name" value="SWIM-TYPE DOMAIN-CONTAINING PROTEIN"/>
    <property type="match status" value="1"/>
</dbReference>
<dbReference type="AlphaFoldDB" id="A0A1S4D2T1"/>
<sequence>MLWDYIDELERTNPGSSIHVKLTENEIANKPYIFQRIYICFAACKEGFNPGCRKIVGVDGYWLKSPMYGTQLLAAVGLDANNNIFPIAYAIVEKETHDTWSWFLNYLSVDLEIGDHGGWTFMSDKQKGLLEAFNDVLPFVSHRFCVRYLYGNFRRAIFSGFSLRNALLAAAKATTVKFFHDRMSDLLNLDADAVSWLNTNHQVNGLDLTSIQMLSVISC</sequence>
<dbReference type="PANTHER" id="PTHR31973">
    <property type="entry name" value="POLYPROTEIN, PUTATIVE-RELATED"/>
    <property type="match status" value="1"/>
</dbReference>
<dbReference type="GeneID" id="107825386"/>
<gene>
    <name evidence="3" type="primary">LOC107825386</name>
</gene>
<dbReference type="Proteomes" id="UP000790787">
    <property type="component" value="Chromosome 13"/>
</dbReference>
<dbReference type="KEGG" id="nta:107825386"/>
<evidence type="ECO:0000313" key="3">
    <source>
        <dbReference type="RefSeq" id="XP_016507727.1"/>
    </source>
</evidence>
<dbReference type="RefSeq" id="XP_016507727.1">
    <property type="nucleotide sequence ID" value="XM_016652241.1"/>
</dbReference>
<dbReference type="PaxDb" id="4097-A0A1S4D2T1"/>
<keyword evidence="2" id="KW-1185">Reference proteome</keyword>
<name>A0A1S4D2T1_TOBAC</name>
<reference evidence="3" key="2">
    <citation type="submission" date="2025-08" db="UniProtKB">
        <authorList>
            <consortium name="RefSeq"/>
        </authorList>
    </citation>
    <scope>IDENTIFICATION</scope>
    <source>
        <tissue evidence="3">Leaf</tissue>
    </source>
</reference>
<feature type="domain" description="MULE transposase" evidence="1">
    <location>
        <begin position="56"/>
        <end position="150"/>
    </location>
</feature>
<evidence type="ECO:0000313" key="2">
    <source>
        <dbReference type="Proteomes" id="UP000790787"/>
    </source>
</evidence>
<evidence type="ECO:0000259" key="1">
    <source>
        <dbReference type="Pfam" id="PF10551"/>
    </source>
</evidence>
<dbReference type="OrthoDB" id="1918246at2759"/>
<proteinExistence type="predicted"/>
<organism evidence="2 3">
    <name type="scientific">Nicotiana tabacum</name>
    <name type="common">Common tobacco</name>
    <dbReference type="NCBI Taxonomy" id="4097"/>
    <lineage>
        <taxon>Eukaryota</taxon>
        <taxon>Viridiplantae</taxon>
        <taxon>Streptophyta</taxon>
        <taxon>Embryophyta</taxon>
        <taxon>Tracheophyta</taxon>
        <taxon>Spermatophyta</taxon>
        <taxon>Magnoliopsida</taxon>
        <taxon>eudicotyledons</taxon>
        <taxon>Gunneridae</taxon>
        <taxon>Pentapetalae</taxon>
        <taxon>asterids</taxon>
        <taxon>lamiids</taxon>
        <taxon>Solanales</taxon>
        <taxon>Solanaceae</taxon>
        <taxon>Nicotianoideae</taxon>
        <taxon>Nicotianeae</taxon>
        <taxon>Nicotiana</taxon>
    </lineage>
</organism>
<reference evidence="2" key="1">
    <citation type="journal article" date="2014" name="Nat. Commun.">
        <title>The tobacco genome sequence and its comparison with those of tomato and potato.</title>
        <authorList>
            <person name="Sierro N."/>
            <person name="Battey J.N."/>
            <person name="Ouadi S."/>
            <person name="Bakaher N."/>
            <person name="Bovet L."/>
            <person name="Willig A."/>
            <person name="Goepfert S."/>
            <person name="Peitsch M.C."/>
            <person name="Ivanov N.V."/>
        </authorList>
    </citation>
    <scope>NUCLEOTIDE SEQUENCE [LARGE SCALE GENOMIC DNA]</scope>
</reference>
<dbReference type="STRING" id="4097.A0A1S4D2T1"/>
<dbReference type="Pfam" id="PF10551">
    <property type="entry name" value="MULE"/>
    <property type="match status" value="1"/>
</dbReference>
<dbReference type="RefSeq" id="XP_016507727.1">
    <property type="nucleotide sequence ID" value="XM_016652241.2"/>
</dbReference>
<protein>
    <submittedName>
        <fullName evidence="3">Uncharacterized protein LOC107825386 isoform X1</fullName>
    </submittedName>
</protein>